<protein>
    <recommendedName>
        <fullName evidence="8">Apolipoprotein N-acyltransferase</fullName>
        <shortName evidence="8">ALP N-acyltransferase</shortName>
        <ecNumber evidence="8">2.3.1.269</ecNumber>
    </recommendedName>
</protein>
<keyword evidence="5 8" id="KW-1133">Transmembrane helix</keyword>
<dbReference type="InterPro" id="IPR003010">
    <property type="entry name" value="C-N_Hydrolase"/>
</dbReference>
<feature type="transmembrane region" description="Helical" evidence="8">
    <location>
        <begin position="87"/>
        <end position="112"/>
    </location>
</feature>
<name>A0AAI8CK85_FERIS</name>
<dbReference type="HAMAP" id="MF_01148">
    <property type="entry name" value="Lnt"/>
    <property type="match status" value="1"/>
</dbReference>
<evidence type="ECO:0000256" key="5">
    <source>
        <dbReference type="ARBA" id="ARBA00022989"/>
    </source>
</evidence>
<feature type="domain" description="CN hydrolase" evidence="9">
    <location>
        <begin position="225"/>
        <end position="457"/>
    </location>
</feature>
<comment type="subcellular location">
    <subcellularLocation>
        <location evidence="1 8">Cell membrane</location>
        <topology evidence="1 8">Multi-pass membrane protein</topology>
    </subcellularLocation>
</comment>
<feature type="transmembrane region" description="Helical" evidence="8">
    <location>
        <begin position="464"/>
        <end position="483"/>
    </location>
</feature>
<dbReference type="InterPro" id="IPR004563">
    <property type="entry name" value="Apolipo_AcylTrfase"/>
</dbReference>
<accession>A0AAI8CK85</accession>
<dbReference type="Pfam" id="PF00795">
    <property type="entry name" value="CN_hydrolase"/>
    <property type="match status" value="1"/>
</dbReference>
<organism evidence="10 11">
    <name type="scientific">Fervidobacterium islandicum</name>
    <dbReference type="NCBI Taxonomy" id="2423"/>
    <lineage>
        <taxon>Bacteria</taxon>
        <taxon>Thermotogati</taxon>
        <taxon>Thermotogota</taxon>
        <taxon>Thermotogae</taxon>
        <taxon>Thermotogales</taxon>
        <taxon>Fervidobacteriaceae</taxon>
        <taxon>Fervidobacterium</taxon>
    </lineage>
</organism>
<dbReference type="PROSITE" id="PS50263">
    <property type="entry name" value="CN_HYDROLASE"/>
    <property type="match status" value="1"/>
</dbReference>
<dbReference type="InterPro" id="IPR036526">
    <property type="entry name" value="C-N_Hydrolase_sf"/>
</dbReference>
<dbReference type="PANTHER" id="PTHR38686:SF1">
    <property type="entry name" value="APOLIPOPROTEIN N-ACYLTRANSFERASE"/>
    <property type="match status" value="1"/>
</dbReference>
<comment type="catalytic activity">
    <reaction evidence="8">
        <text>N-terminal S-1,2-diacyl-sn-glyceryl-L-cysteinyl-[lipoprotein] + a glycerophospholipid = N-acyl-S-1,2-diacyl-sn-glyceryl-L-cysteinyl-[lipoprotein] + a 2-acyl-sn-glycero-3-phospholipid + H(+)</text>
        <dbReference type="Rhea" id="RHEA:48228"/>
        <dbReference type="Rhea" id="RHEA-COMP:14681"/>
        <dbReference type="Rhea" id="RHEA-COMP:14684"/>
        <dbReference type="ChEBI" id="CHEBI:15378"/>
        <dbReference type="ChEBI" id="CHEBI:136912"/>
        <dbReference type="ChEBI" id="CHEBI:140656"/>
        <dbReference type="ChEBI" id="CHEBI:140657"/>
        <dbReference type="ChEBI" id="CHEBI:140660"/>
        <dbReference type="EC" id="2.3.1.269"/>
    </reaction>
</comment>
<evidence type="ECO:0000256" key="7">
    <source>
        <dbReference type="ARBA" id="ARBA00023315"/>
    </source>
</evidence>
<dbReference type="PANTHER" id="PTHR38686">
    <property type="entry name" value="APOLIPOPROTEIN N-ACYLTRANSFERASE"/>
    <property type="match status" value="1"/>
</dbReference>
<dbReference type="NCBIfam" id="TIGR00546">
    <property type="entry name" value="lnt"/>
    <property type="match status" value="1"/>
</dbReference>
<keyword evidence="7 8" id="KW-0012">Acyltransferase</keyword>
<keyword evidence="4 8" id="KW-0812">Transmembrane</keyword>
<dbReference type="RefSeq" id="WP_033191372.1">
    <property type="nucleotide sequence ID" value="NZ_CP014334.2"/>
</dbReference>
<comment type="similarity">
    <text evidence="8">Belongs to the CN hydrolase family. Apolipoprotein N-acyltransferase subfamily.</text>
</comment>
<feature type="transmembrane region" description="Helical" evidence="8">
    <location>
        <begin position="191"/>
        <end position="209"/>
    </location>
</feature>
<dbReference type="SUPFAM" id="SSF56317">
    <property type="entry name" value="Carbon-nitrogen hydrolase"/>
    <property type="match status" value="1"/>
</dbReference>
<dbReference type="KEGG" id="fia:NA23_01470"/>
<dbReference type="EMBL" id="CP014334">
    <property type="protein sequence ID" value="AMW32116.1"/>
    <property type="molecule type" value="Genomic_DNA"/>
</dbReference>
<gene>
    <name evidence="8 10" type="primary">lnt</name>
    <name evidence="10" type="ORF">NA23_01470</name>
</gene>
<dbReference type="GO" id="GO:0016410">
    <property type="term" value="F:N-acyltransferase activity"/>
    <property type="evidence" value="ECO:0007669"/>
    <property type="project" value="UniProtKB-UniRule"/>
</dbReference>
<dbReference type="AlphaFoldDB" id="A0AAI8CK85"/>
<keyword evidence="11" id="KW-1185">Reference proteome</keyword>
<feature type="transmembrane region" description="Helical" evidence="8">
    <location>
        <begin position="158"/>
        <end position="179"/>
    </location>
</feature>
<evidence type="ECO:0000256" key="1">
    <source>
        <dbReference type="ARBA" id="ARBA00004651"/>
    </source>
</evidence>
<comment type="pathway">
    <text evidence="8">Protein modification; lipoprotein biosynthesis (N-acyl transfer).</text>
</comment>
<feature type="transmembrane region" description="Helical" evidence="8">
    <location>
        <begin position="119"/>
        <end position="138"/>
    </location>
</feature>
<keyword evidence="6 8" id="KW-0472">Membrane</keyword>
<evidence type="ECO:0000313" key="11">
    <source>
        <dbReference type="Proteomes" id="UP000093740"/>
    </source>
</evidence>
<evidence type="ECO:0000259" key="9">
    <source>
        <dbReference type="PROSITE" id="PS50263"/>
    </source>
</evidence>
<dbReference type="CDD" id="cd07571">
    <property type="entry name" value="ALP_N-acyl_transferase"/>
    <property type="match status" value="1"/>
</dbReference>
<evidence type="ECO:0000256" key="2">
    <source>
        <dbReference type="ARBA" id="ARBA00022475"/>
    </source>
</evidence>
<comment type="function">
    <text evidence="8">Catalyzes the phospholipid dependent N-acylation of the N-terminal cysteine of apolipoprotein, the last step in lipoprotein maturation.</text>
</comment>
<proteinExistence type="inferred from homology"/>
<dbReference type="Proteomes" id="UP000093740">
    <property type="component" value="Chromosome"/>
</dbReference>
<dbReference type="Gene3D" id="3.60.110.10">
    <property type="entry name" value="Carbon-nitrogen hydrolase"/>
    <property type="match status" value="1"/>
</dbReference>
<feature type="transmembrane region" description="Helical" evidence="8">
    <location>
        <begin position="46"/>
        <end position="67"/>
    </location>
</feature>
<evidence type="ECO:0000256" key="3">
    <source>
        <dbReference type="ARBA" id="ARBA00022679"/>
    </source>
</evidence>
<reference evidence="10 11" key="1">
    <citation type="journal article" date="2015" name="Stand. Genomic Sci.">
        <title>Genome sequence of a native-feather degrading extremely thermophilic Eubacterium, Fervidobacterium islandicum AW-1.</title>
        <authorList>
            <person name="Lee Y.J."/>
            <person name="Jeong H."/>
            <person name="Park G.S."/>
            <person name="Kwak Y."/>
            <person name="Lee S.J."/>
            <person name="Lee S.J."/>
            <person name="Park M.K."/>
            <person name="Kim J.Y."/>
            <person name="Kang H.K."/>
            <person name="Shin J.H."/>
            <person name="Lee D.W."/>
        </authorList>
    </citation>
    <scope>NUCLEOTIDE SEQUENCE [LARGE SCALE GENOMIC DNA]</scope>
    <source>
        <strain evidence="10 11">AW-1</strain>
    </source>
</reference>
<evidence type="ECO:0000313" key="10">
    <source>
        <dbReference type="EMBL" id="AMW32116.1"/>
    </source>
</evidence>
<keyword evidence="2 8" id="KW-1003">Cell membrane</keyword>
<keyword evidence="3 8" id="KW-0808">Transferase</keyword>
<sequence>MVQTLLNTLLASLITTLSMPGYLYGGLVFFSLIPLFFALEKKGPFISATVSFLYFFVFSFSNFHYLINTLTTSLPELFGRFNATTGFFVFILFCILEALPFLLFGFFYGLWAEKVRFRFLEPLFVASIYVIADYLRGIGDLGFTGGRLSDALYNFRGLLQILPYTGTLGLVFLIVVLNYEGYKLLRANKQNFVFVLAIVALIFLINGTVESFLPKKVGDKPVVLAQTNTPQKVKYTYDPNTIIDYLENSFSNAPALLTIFPEAVFSGTDIRNSEVERKLLEKFKNRVFVIGYPTLVGNNAFNSAVIYANGQFLDKYDKVHLFPFVENLPYKEIFGRLAFLRGMYYFSPGEIKTFNIEGYGKVGLQICFESFFPYISRKMSKDANILIVITNDGWYDSRIPLVQHFVQAIFRAVETRRNVVQVSNTGISGVVDEYGSFVTLPENKTTWGLLYVKPNDKVTFYATYGDYIVLVSLILTILVGITAKKKRTIFD</sequence>
<dbReference type="GO" id="GO:0042158">
    <property type="term" value="P:lipoprotein biosynthetic process"/>
    <property type="evidence" value="ECO:0007669"/>
    <property type="project" value="UniProtKB-UniRule"/>
</dbReference>
<evidence type="ECO:0000256" key="8">
    <source>
        <dbReference type="HAMAP-Rule" id="MF_01148"/>
    </source>
</evidence>
<dbReference type="GO" id="GO:0005886">
    <property type="term" value="C:plasma membrane"/>
    <property type="evidence" value="ECO:0007669"/>
    <property type="project" value="UniProtKB-SubCell"/>
</dbReference>
<feature type="transmembrane region" description="Helical" evidence="8">
    <location>
        <begin position="20"/>
        <end position="39"/>
    </location>
</feature>
<dbReference type="InterPro" id="IPR045378">
    <property type="entry name" value="LNT_N"/>
</dbReference>
<evidence type="ECO:0000256" key="4">
    <source>
        <dbReference type="ARBA" id="ARBA00022692"/>
    </source>
</evidence>
<dbReference type="EC" id="2.3.1.269" evidence="8"/>
<evidence type="ECO:0000256" key="6">
    <source>
        <dbReference type="ARBA" id="ARBA00023136"/>
    </source>
</evidence>
<dbReference type="Pfam" id="PF20154">
    <property type="entry name" value="LNT_N"/>
    <property type="match status" value="1"/>
</dbReference>